<keyword evidence="3" id="KW-1185">Reference proteome</keyword>
<proteinExistence type="predicted"/>
<dbReference type="EMBL" id="BDRX01000027">
    <property type="protein sequence ID" value="GBF91807.1"/>
    <property type="molecule type" value="Genomic_DNA"/>
</dbReference>
<name>A0A2V0P3M0_9CHLO</name>
<evidence type="ECO:0000256" key="1">
    <source>
        <dbReference type="SAM" id="MobiDB-lite"/>
    </source>
</evidence>
<sequence>MSQPASTRAKSSLMATRHAAPLLAGAALLAALLLVARSGGNAGGGGGVAQWRALPQPPAPPATPPATPRATPRATPSPPPPPATPPPLPPPAASVLVPGVGGLGNVLFQVAAAVLYAERHGYEVVLDSQSAAVNWGTSNLTRDKTRRFHGRPQSYLDSIFATPKLRAAPLSQLRGAGGSRHVTVHNDYTANTFSPPPGFNGTIEILGYCQHYDLFLPILPALPSYLNLAADELASTVLRIRYGLERGQTNNIMLGVRRGLDFSGMTKVQAGSYARALDKLMATAPAPAAWRLFVLADVDPASLDLPGLAARAARKHGHSLEYAAVINEDDLTMIQAGLLCDHFILCESTFHYWITVLRTALVPEAPPRVFVFNDTDLTNRPLAFPNWTRVQY</sequence>
<dbReference type="Proteomes" id="UP000247498">
    <property type="component" value="Unassembled WGS sequence"/>
</dbReference>
<feature type="compositionally biased region" description="Pro residues" evidence="1">
    <location>
        <begin position="55"/>
        <end position="67"/>
    </location>
</feature>
<evidence type="ECO:0000313" key="3">
    <source>
        <dbReference type="Proteomes" id="UP000247498"/>
    </source>
</evidence>
<comment type="caution">
    <text evidence="2">The sequence shown here is derived from an EMBL/GenBank/DDBJ whole genome shotgun (WGS) entry which is preliminary data.</text>
</comment>
<accession>A0A2V0P3M0</accession>
<evidence type="ECO:0000313" key="2">
    <source>
        <dbReference type="EMBL" id="GBF91807.1"/>
    </source>
</evidence>
<dbReference type="AlphaFoldDB" id="A0A2V0P3M0"/>
<reference evidence="2 3" key="1">
    <citation type="journal article" date="2018" name="Sci. Rep.">
        <title>Raphidocelis subcapitata (=Pseudokirchneriella subcapitata) provides an insight into genome evolution and environmental adaptations in the Sphaeropleales.</title>
        <authorList>
            <person name="Suzuki S."/>
            <person name="Yamaguchi H."/>
            <person name="Nakajima N."/>
            <person name="Kawachi M."/>
        </authorList>
    </citation>
    <scope>NUCLEOTIDE SEQUENCE [LARGE SCALE GENOMIC DNA]</scope>
    <source>
        <strain evidence="2 3">NIES-35</strain>
    </source>
</reference>
<gene>
    <name evidence="2" type="ORF">Rsub_04912</name>
</gene>
<protein>
    <submittedName>
        <fullName evidence="2">Uncharacterized protein</fullName>
    </submittedName>
</protein>
<dbReference type="InParanoid" id="A0A2V0P3M0"/>
<feature type="compositionally biased region" description="Pro residues" evidence="1">
    <location>
        <begin position="75"/>
        <end position="90"/>
    </location>
</feature>
<organism evidence="2 3">
    <name type="scientific">Raphidocelis subcapitata</name>
    <dbReference type="NCBI Taxonomy" id="307507"/>
    <lineage>
        <taxon>Eukaryota</taxon>
        <taxon>Viridiplantae</taxon>
        <taxon>Chlorophyta</taxon>
        <taxon>core chlorophytes</taxon>
        <taxon>Chlorophyceae</taxon>
        <taxon>CS clade</taxon>
        <taxon>Sphaeropleales</taxon>
        <taxon>Selenastraceae</taxon>
        <taxon>Raphidocelis</taxon>
    </lineage>
</organism>
<feature type="region of interest" description="Disordered" evidence="1">
    <location>
        <begin position="42"/>
        <end position="90"/>
    </location>
</feature>